<sequence>MEVPPMVKKKSTNKKTNDEPTRWEHRLGRDAQSLEWYERSNNSLESSITWEEYEDAFEEEEEDDEATEDGNVHPITKTSRELLRLYSNPQRDPSSVSQVANLKCLPQSQP</sequence>
<reference evidence="2 3" key="1">
    <citation type="submission" date="2023-03" db="EMBL/GenBank/DDBJ databases">
        <title>WGS of Gossypium arboreum.</title>
        <authorList>
            <person name="Yu D."/>
        </authorList>
    </citation>
    <scope>NUCLEOTIDE SEQUENCE [LARGE SCALE GENOMIC DNA]</scope>
    <source>
        <tissue evidence="2">Leaf</tissue>
    </source>
</reference>
<comment type="caution">
    <text evidence="2">The sequence shown here is derived from an EMBL/GenBank/DDBJ whole genome shotgun (WGS) entry which is preliminary data.</text>
</comment>
<organism evidence="2 3">
    <name type="scientific">Gossypium arboreum</name>
    <name type="common">Tree cotton</name>
    <name type="synonym">Gossypium nanking</name>
    <dbReference type="NCBI Taxonomy" id="29729"/>
    <lineage>
        <taxon>Eukaryota</taxon>
        <taxon>Viridiplantae</taxon>
        <taxon>Streptophyta</taxon>
        <taxon>Embryophyta</taxon>
        <taxon>Tracheophyta</taxon>
        <taxon>Spermatophyta</taxon>
        <taxon>Magnoliopsida</taxon>
        <taxon>eudicotyledons</taxon>
        <taxon>Gunneridae</taxon>
        <taxon>Pentapetalae</taxon>
        <taxon>rosids</taxon>
        <taxon>malvids</taxon>
        <taxon>Malvales</taxon>
        <taxon>Malvaceae</taxon>
        <taxon>Malvoideae</taxon>
        <taxon>Gossypium</taxon>
    </lineage>
</organism>
<protein>
    <submittedName>
        <fullName evidence="2">Uncharacterized protein</fullName>
    </submittedName>
</protein>
<feature type="compositionally biased region" description="Acidic residues" evidence="1">
    <location>
        <begin position="51"/>
        <end position="68"/>
    </location>
</feature>
<dbReference type="Proteomes" id="UP001358586">
    <property type="component" value="Chromosome 3"/>
</dbReference>
<accession>A0ABR0QK60</accession>
<feature type="compositionally biased region" description="Basic and acidic residues" evidence="1">
    <location>
        <begin position="15"/>
        <end position="29"/>
    </location>
</feature>
<evidence type="ECO:0000256" key="1">
    <source>
        <dbReference type="SAM" id="MobiDB-lite"/>
    </source>
</evidence>
<name>A0ABR0QK60_GOSAR</name>
<evidence type="ECO:0000313" key="3">
    <source>
        <dbReference type="Proteomes" id="UP001358586"/>
    </source>
</evidence>
<proteinExistence type="predicted"/>
<evidence type="ECO:0000313" key="2">
    <source>
        <dbReference type="EMBL" id="KAK5839712.1"/>
    </source>
</evidence>
<feature type="region of interest" description="Disordered" evidence="1">
    <location>
        <begin position="88"/>
        <end position="110"/>
    </location>
</feature>
<feature type="region of interest" description="Disordered" evidence="1">
    <location>
        <begin position="1"/>
        <end position="75"/>
    </location>
</feature>
<dbReference type="EMBL" id="JARKNE010000003">
    <property type="protein sequence ID" value="KAK5839712.1"/>
    <property type="molecule type" value="Genomic_DNA"/>
</dbReference>
<gene>
    <name evidence="2" type="ORF">PVK06_008543</name>
</gene>
<feature type="compositionally biased region" description="Polar residues" evidence="1">
    <location>
        <begin position="39"/>
        <end position="49"/>
    </location>
</feature>
<keyword evidence="3" id="KW-1185">Reference proteome</keyword>